<evidence type="ECO:0000259" key="3">
    <source>
        <dbReference type="PROSITE" id="PS50158"/>
    </source>
</evidence>
<keyword evidence="5" id="KW-1185">Reference proteome</keyword>
<protein>
    <recommendedName>
        <fullName evidence="3">CCHC-type domain-containing protein</fullName>
    </recommendedName>
</protein>
<reference evidence="4 5" key="1">
    <citation type="journal article" date="2023" name="Plants (Basel)">
        <title>Bridging the Gap: Combining Genomics and Transcriptomics Approaches to Understand Stylosanthes scabra, an Orphan Legume from the Brazilian Caatinga.</title>
        <authorList>
            <person name="Ferreira-Neto J.R.C."/>
            <person name="da Silva M.D."/>
            <person name="Binneck E."/>
            <person name="de Melo N.F."/>
            <person name="da Silva R.H."/>
            <person name="de Melo A.L.T.M."/>
            <person name="Pandolfi V."/>
            <person name="Bustamante F.O."/>
            <person name="Brasileiro-Vidal A.C."/>
            <person name="Benko-Iseppon A.M."/>
        </authorList>
    </citation>
    <scope>NUCLEOTIDE SEQUENCE [LARGE SCALE GENOMIC DNA]</scope>
    <source>
        <tissue evidence="4">Leaves</tissue>
    </source>
</reference>
<dbReference type="PROSITE" id="PS50158">
    <property type="entry name" value="ZF_CCHC"/>
    <property type="match status" value="1"/>
</dbReference>
<dbReference type="InterPro" id="IPR001878">
    <property type="entry name" value="Znf_CCHC"/>
</dbReference>
<evidence type="ECO:0000313" key="4">
    <source>
        <dbReference type="EMBL" id="MED6174762.1"/>
    </source>
</evidence>
<evidence type="ECO:0000256" key="1">
    <source>
        <dbReference type="PROSITE-ProRule" id="PRU00047"/>
    </source>
</evidence>
<evidence type="ECO:0000256" key="2">
    <source>
        <dbReference type="SAM" id="MobiDB-lite"/>
    </source>
</evidence>
<evidence type="ECO:0000313" key="5">
    <source>
        <dbReference type="Proteomes" id="UP001341840"/>
    </source>
</evidence>
<sequence>MESIHATFKHSTNPVPSEEYWSNVDYLRTEAPVIRRPIGRPKVHNRRRDAVENLMEGNKLKRTFRVTCAKCGEQGHNYKTCKGAPANPSWKPRTSKTRKGRGASSSNTNQVEVPLSQSAPAPEGQQGHSQDAPTTLVISAPVPLAPLPSKRAFRPKQAVRRHSVRSSPPPSEPPTASQVNSNPSMVGPSAETIVAAGAGTQRVLRFMETPTFQKKKN</sequence>
<keyword evidence="1" id="KW-0479">Metal-binding</keyword>
<comment type="caution">
    <text evidence="4">The sequence shown here is derived from an EMBL/GenBank/DDBJ whole genome shotgun (WGS) entry which is preliminary data.</text>
</comment>
<proteinExistence type="predicted"/>
<accession>A0ABU6VP76</accession>
<keyword evidence="1" id="KW-0863">Zinc-finger</keyword>
<name>A0ABU6VP76_9FABA</name>
<organism evidence="4 5">
    <name type="scientific">Stylosanthes scabra</name>
    <dbReference type="NCBI Taxonomy" id="79078"/>
    <lineage>
        <taxon>Eukaryota</taxon>
        <taxon>Viridiplantae</taxon>
        <taxon>Streptophyta</taxon>
        <taxon>Embryophyta</taxon>
        <taxon>Tracheophyta</taxon>
        <taxon>Spermatophyta</taxon>
        <taxon>Magnoliopsida</taxon>
        <taxon>eudicotyledons</taxon>
        <taxon>Gunneridae</taxon>
        <taxon>Pentapetalae</taxon>
        <taxon>rosids</taxon>
        <taxon>fabids</taxon>
        <taxon>Fabales</taxon>
        <taxon>Fabaceae</taxon>
        <taxon>Papilionoideae</taxon>
        <taxon>50 kb inversion clade</taxon>
        <taxon>dalbergioids sensu lato</taxon>
        <taxon>Dalbergieae</taxon>
        <taxon>Pterocarpus clade</taxon>
        <taxon>Stylosanthes</taxon>
    </lineage>
</organism>
<dbReference type="EMBL" id="JASCZI010151882">
    <property type="protein sequence ID" value="MED6174762.1"/>
    <property type="molecule type" value="Genomic_DNA"/>
</dbReference>
<gene>
    <name evidence="4" type="ORF">PIB30_072123</name>
</gene>
<feature type="region of interest" description="Disordered" evidence="2">
    <location>
        <begin position="75"/>
        <end position="112"/>
    </location>
</feature>
<feature type="domain" description="CCHC-type" evidence="3">
    <location>
        <begin position="68"/>
        <end position="82"/>
    </location>
</feature>
<keyword evidence="1" id="KW-0862">Zinc</keyword>
<feature type="compositionally biased region" description="Polar residues" evidence="2">
    <location>
        <begin position="103"/>
        <end position="112"/>
    </location>
</feature>
<feature type="compositionally biased region" description="Basic residues" evidence="2">
    <location>
        <begin position="151"/>
        <end position="164"/>
    </location>
</feature>
<dbReference type="Proteomes" id="UP001341840">
    <property type="component" value="Unassembled WGS sequence"/>
</dbReference>
<feature type="region of interest" description="Disordered" evidence="2">
    <location>
        <begin position="146"/>
        <end position="193"/>
    </location>
</feature>